<feature type="compositionally biased region" description="Polar residues" evidence="1">
    <location>
        <begin position="157"/>
        <end position="169"/>
    </location>
</feature>
<dbReference type="AlphaFoldDB" id="A0A835LMP9"/>
<feature type="compositionally biased region" description="Basic and acidic residues" evidence="1">
    <location>
        <begin position="175"/>
        <end position="195"/>
    </location>
</feature>
<evidence type="ECO:0000256" key="1">
    <source>
        <dbReference type="SAM" id="MobiDB-lite"/>
    </source>
</evidence>
<dbReference type="OrthoDB" id="18087at2759"/>
<evidence type="ECO:0000313" key="3">
    <source>
        <dbReference type="Proteomes" id="UP000631114"/>
    </source>
</evidence>
<feature type="region of interest" description="Disordered" evidence="1">
    <location>
        <begin position="215"/>
        <end position="260"/>
    </location>
</feature>
<keyword evidence="3" id="KW-1185">Reference proteome</keyword>
<protein>
    <submittedName>
        <fullName evidence="2">Uncharacterized protein</fullName>
    </submittedName>
</protein>
<proteinExistence type="predicted"/>
<sequence length="327" mass="35659">MLTEFQIAYGWSGFGLGPLGVSTTWYLPTFNWYLVHLEHIGKDKPAYILVPRHEDHPPTESGAQIIADESGIIYSTIECGLAVFDQELVMETVKISVANIDGAIAGASGTVDLGKKKVILLKGKEREGSQENSLFFNSDSNDFLSVLTGVSQQRNVTASVRNSGGSPASKQGFINDKRTKNKDRPDHTAWIHRHSDGFHGNDDTLSLSESLENMSIPHHTPATGTSKLGDDISGNHRNPSSSHVDMRVDQPNSSRSGEVKTIGSIKFPQVWWSSLVLLEGMKDVDGSLYLSEGKTTKRGGATGYGSHECEFMHVQKQVWVQKSGSGT</sequence>
<evidence type="ECO:0000313" key="2">
    <source>
        <dbReference type="EMBL" id="KAF9600655.1"/>
    </source>
</evidence>
<gene>
    <name evidence="2" type="ORF">IFM89_011238</name>
</gene>
<name>A0A835LMP9_9MAGN</name>
<feature type="region of interest" description="Disordered" evidence="1">
    <location>
        <begin position="157"/>
        <end position="195"/>
    </location>
</feature>
<dbReference type="EMBL" id="JADFTS010000006">
    <property type="protein sequence ID" value="KAF9600655.1"/>
    <property type="molecule type" value="Genomic_DNA"/>
</dbReference>
<organism evidence="2 3">
    <name type="scientific">Coptis chinensis</name>
    <dbReference type="NCBI Taxonomy" id="261450"/>
    <lineage>
        <taxon>Eukaryota</taxon>
        <taxon>Viridiplantae</taxon>
        <taxon>Streptophyta</taxon>
        <taxon>Embryophyta</taxon>
        <taxon>Tracheophyta</taxon>
        <taxon>Spermatophyta</taxon>
        <taxon>Magnoliopsida</taxon>
        <taxon>Ranunculales</taxon>
        <taxon>Ranunculaceae</taxon>
        <taxon>Coptidoideae</taxon>
        <taxon>Coptis</taxon>
    </lineage>
</organism>
<accession>A0A835LMP9</accession>
<dbReference type="Proteomes" id="UP000631114">
    <property type="component" value="Unassembled WGS sequence"/>
</dbReference>
<reference evidence="2 3" key="1">
    <citation type="submission" date="2020-10" db="EMBL/GenBank/DDBJ databases">
        <title>The Coptis chinensis genome and diversification of protoberbering-type alkaloids.</title>
        <authorList>
            <person name="Wang B."/>
            <person name="Shu S."/>
            <person name="Song C."/>
            <person name="Liu Y."/>
        </authorList>
    </citation>
    <scope>NUCLEOTIDE SEQUENCE [LARGE SCALE GENOMIC DNA]</scope>
    <source>
        <strain evidence="2">HL-2020</strain>
        <tissue evidence="2">Leaf</tissue>
    </source>
</reference>
<comment type="caution">
    <text evidence="2">The sequence shown here is derived from an EMBL/GenBank/DDBJ whole genome shotgun (WGS) entry which is preliminary data.</text>
</comment>